<accession>A0A8X6NHK1</accession>
<evidence type="ECO:0000313" key="1">
    <source>
        <dbReference type="EMBL" id="GFT13354.1"/>
    </source>
</evidence>
<dbReference type="EMBL" id="BMAW01104236">
    <property type="protein sequence ID" value="GFT13354.1"/>
    <property type="molecule type" value="Genomic_DNA"/>
</dbReference>
<evidence type="ECO:0000313" key="2">
    <source>
        <dbReference type="Proteomes" id="UP000887013"/>
    </source>
</evidence>
<sequence>MDVQITRIKSSPYPTNQKVESRPQWLLSSYRTLTLVLQYSKVVTGEIQEQHAVIIQNSTTLGKASGHFSALFRSFMEIATDMNVDEQLLAGTFRKSLRTVSADDVHLH</sequence>
<keyword evidence="2" id="KW-1185">Reference proteome</keyword>
<comment type="caution">
    <text evidence="1">The sequence shown here is derived from an EMBL/GenBank/DDBJ whole genome shotgun (WGS) entry which is preliminary data.</text>
</comment>
<reference evidence="1" key="1">
    <citation type="submission" date="2020-08" db="EMBL/GenBank/DDBJ databases">
        <title>Multicomponent nature underlies the extraordinary mechanical properties of spider dragline silk.</title>
        <authorList>
            <person name="Kono N."/>
            <person name="Nakamura H."/>
            <person name="Mori M."/>
            <person name="Yoshida Y."/>
            <person name="Ohtoshi R."/>
            <person name="Malay A.D."/>
            <person name="Moran D.A.P."/>
            <person name="Tomita M."/>
            <person name="Numata K."/>
            <person name="Arakawa K."/>
        </authorList>
    </citation>
    <scope>NUCLEOTIDE SEQUENCE</scope>
</reference>
<name>A0A8X6NHK1_NEPPI</name>
<organism evidence="1 2">
    <name type="scientific">Nephila pilipes</name>
    <name type="common">Giant wood spider</name>
    <name type="synonym">Nephila maculata</name>
    <dbReference type="NCBI Taxonomy" id="299642"/>
    <lineage>
        <taxon>Eukaryota</taxon>
        <taxon>Metazoa</taxon>
        <taxon>Ecdysozoa</taxon>
        <taxon>Arthropoda</taxon>
        <taxon>Chelicerata</taxon>
        <taxon>Arachnida</taxon>
        <taxon>Araneae</taxon>
        <taxon>Araneomorphae</taxon>
        <taxon>Entelegynae</taxon>
        <taxon>Araneoidea</taxon>
        <taxon>Nephilidae</taxon>
        <taxon>Nephila</taxon>
    </lineage>
</organism>
<protein>
    <submittedName>
        <fullName evidence="1">Uncharacterized protein</fullName>
    </submittedName>
</protein>
<gene>
    <name evidence="1" type="ORF">NPIL_521331</name>
</gene>
<dbReference type="Proteomes" id="UP000887013">
    <property type="component" value="Unassembled WGS sequence"/>
</dbReference>
<dbReference type="AlphaFoldDB" id="A0A8X6NHK1"/>
<proteinExistence type="predicted"/>